<dbReference type="InterPro" id="IPR038072">
    <property type="entry name" value="GspK_central_sf"/>
</dbReference>
<dbReference type="InterPro" id="IPR049179">
    <property type="entry name" value="T2SSK_SAM-like_2nd"/>
</dbReference>
<accession>A0ABW1KXD0</accession>
<feature type="domain" description="T2SS protein K first SAM-like" evidence="12">
    <location>
        <begin position="104"/>
        <end position="209"/>
    </location>
</feature>
<dbReference type="Gene3D" id="3.30.1300.30">
    <property type="entry name" value="GSPII I/J protein-like"/>
    <property type="match status" value="1"/>
</dbReference>
<dbReference type="Pfam" id="PF03934">
    <property type="entry name" value="T2SSK"/>
    <property type="match status" value="1"/>
</dbReference>
<comment type="similarity">
    <text evidence="2 10">Belongs to the GSP K family.</text>
</comment>
<evidence type="ECO:0000256" key="5">
    <source>
        <dbReference type="ARBA" id="ARBA00022519"/>
    </source>
</evidence>
<evidence type="ECO:0000256" key="1">
    <source>
        <dbReference type="ARBA" id="ARBA00004533"/>
    </source>
</evidence>
<evidence type="ECO:0000313" key="13">
    <source>
        <dbReference type="EMBL" id="MFC6036748.1"/>
    </source>
</evidence>
<evidence type="ECO:0000259" key="12">
    <source>
        <dbReference type="Pfam" id="PF21687"/>
    </source>
</evidence>
<dbReference type="Proteomes" id="UP001596116">
    <property type="component" value="Unassembled WGS sequence"/>
</dbReference>
<keyword evidence="6" id="KW-0812">Transmembrane</keyword>
<keyword evidence="8" id="KW-1133">Transmembrane helix</keyword>
<keyword evidence="9 10" id="KW-0472">Membrane</keyword>
<dbReference type="SUPFAM" id="SSF54523">
    <property type="entry name" value="Pili subunits"/>
    <property type="match status" value="1"/>
</dbReference>
<evidence type="ECO:0000256" key="6">
    <source>
        <dbReference type="ARBA" id="ARBA00022692"/>
    </source>
</evidence>
<reference evidence="13 14" key="1">
    <citation type="submission" date="2024-09" db="EMBL/GenBank/DDBJ databases">
        <authorList>
            <person name="Zhang Z.-H."/>
        </authorList>
    </citation>
    <scope>NUCLEOTIDE SEQUENCE [LARGE SCALE GENOMIC DNA]</scope>
    <source>
        <strain evidence="13 14">HHTR114</strain>
    </source>
</reference>
<dbReference type="InterPro" id="IPR005628">
    <property type="entry name" value="GspK"/>
</dbReference>
<dbReference type="Gene3D" id="1.10.40.60">
    <property type="entry name" value="EpsJ-like"/>
    <property type="match status" value="2"/>
</dbReference>
<evidence type="ECO:0000256" key="7">
    <source>
        <dbReference type="ARBA" id="ARBA00022927"/>
    </source>
</evidence>
<dbReference type="SUPFAM" id="SSF158544">
    <property type="entry name" value="GspK insert domain-like"/>
    <property type="match status" value="2"/>
</dbReference>
<evidence type="ECO:0000256" key="4">
    <source>
        <dbReference type="ARBA" id="ARBA00022475"/>
    </source>
</evidence>
<keyword evidence="7" id="KW-0653">Protein transport</keyword>
<evidence type="ECO:0000256" key="3">
    <source>
        <dbReference type="ARBA" id="ARBA00022448"/>
    </source>
</evidence>
<evidence type="ECO:0000256" key="10">
    <source>
        <dbReference type="PIRNR" id="PIRNR002786"/>
    </source>
</evidence>
<dbReference type="InterPro" id="IPR045584">
    <property type="entry name" value="Pilin-like"/>
</dbReference>
<gene>
    <name evidence="13" type="primary">gspK</name>
    <name evidence="13" type="ORF">ACFMB1_14410</name>
</gene>
<organism evidence="13 14">
    <name type="scientific">Hyphococcus aureus</name>
    <dbReference type="NCBI Taxonomy" id="2666033"/>
    <lineage>
        <taxon>Bacteria</taxon>
        <taxon>Pseudomonadati</taxon>
        <taxon>Pseudomonadota</taxon>
        <taxon>Alphaproteobacteria</taxon>
        <taxon>Parvularculales</taxon>
        <taxon>Parvularculaceae</taxon>
        <taxon>Hyphococcus</taxon>
    </lineage>
</organism>
<comment type="subcellular location">
    <subcellularLocation>
        <location evidence="1 10">Cell inner membrane</location>
    </subcellularLocation>
</comment>
<keyword evidence="14" id="KW-1185">Reference proteome</keyword>
<dbReference type="RefSeq" id="WP_379882010.1">
    <property type="nucleotide sequence ID" value="NZ_JBHPON010000002.1"/>
</dbReference>
<dbReference type="InterPro" id="IPR049031">
    <property type="entry name" value="T2SSK_SAM-like_1st"/>
</dbReference>
<feature type="domain" description="T2SS protein K second SAM-like" evidence="11">
    <location>
        <begin position="217"/>
        <end position="277"/>
    </location>
</feature>
<dbReference type="NCBIfam" id="NF037980">
    <property type="entry name" value="T2SS_GspK"/>
    <property type="match status" value="1"/>
</dbReference>
<comment type="caution">
    <text evidence="13">The sequence shown here is derived from an EMBL/GenBank/DDBJ whole genome shotgun (WGS) entry which is preliminary data.</text>
</comment>
<dbReference type="PIRSF" id="PIRSF002786">
    <property type="entry name" value="XcpX"/>
    <property type="match status" value="1"/>
</dbReference>
<sequence length="322" mass="34229">MRRREQQKGAALLIVLLLAATLSFVALSAMELTTRAAARTGNVLSRSEALWRAFAVETLALSAIDEIASDDSGVMSLDAPWASKPVELPFDDGGARVFLGDGTACFNINTLGADSAGTGGDQSREEFVRLAGHLGIDEFEAIALAETVGDWVDEDTNRRPQGSEDEYYTALPSPYRTGNQPMASVSELRAVKGVTRELYGTLKPYLCAMDGDTASVINVNMLSERHAPVLSAALGGAVPVQVAADLIAARPPGGWLTVEAFLETPPIGDLDLQNSARFAVTSRFLIARAEIVYGTALLEMTSVIDANGGRARVLSRRLGAEE</sequence>
<evidence type="ECO:0000256" key="2">
    <source>
        <dbReference type="ARBA" id="ARBA00007246"/>
    </source>
</evidence>
<keyword evidence="5 10" id="KW-0997">Cell inner membrane</keyword>
<name>A0ABW1KXD0_9PROT</name>
<protein>
    <recommendedName>
        <fullName evidence="10">Type II secretion system protein K</fullName>
    </recommendedName>
</protein>
<evidence type="ECO:0000256" key="8">
    <source>
        <dbReference type="ARBA" id="ARBA00022989"/>
    </source>
</evidence>
<keyword evidence="4 10" id="KW-1003">Cell membrane</keyword>
<proteinExistence type="inferred from homology"/>
<evidence type="ECO:0000256" key="9">
    <source>
        <dbReference type="ARBA" id="ARBA00023136"/>
    </source>
</evidence>
<dbReference type="PANTHER" id="PTHR38831">
    <property type="entry name" value="TYPE II SECRETION SYSTEM PROTEIN K"/>
    <property type="match status" value="1"/>
</dbReference>
<evidence type="ECO:0000313" key="14">
    <source>
        <dbReference type="Proteomes" id="UP001596116"/>
    </source>
</evidence>
<keyword evidence="3 10" id="KW-0813">Transport</keyword>
<dbReference type="Pfam" id="PF21687">
    <property type="entry name" value="T2SSK_1st"/>
    <property type="match status" value="1"/>
</dbReference>
<evidence type="ECO:0000259" key="11">
    <source>
        <dbReference type="Pfam" id="PF03934"/>
    </source>
</evidence>
<dbReference type="PANTHER" id="PTHR38831:SF1">
    <property type="entry name" value="TYPE II SECRETION SYSTEM PROTEIN K-RELATED"/>
    <property type="match status" value="1"/>
</dbReference>
<dbReference type="EMBL" id="JBHPON010000002">
    <property type="protein sequence ID" value="MFC6036748.1"/>
    <property type="molecule type" value="Genomic_DNA"/>
</dbReference>